<evidence type="ECO:0000256" key="1">
    <source>
        <dbReference type="ARBA" id="ARBA00023002"/>
    </source>
</evidence>
<comment type="subunit">
    <text evidence="7">Heterotetramer of 2 PreA and 2 PreT subunits.</text>
</comment>
<dbReference type="EC" id="1.3.1.1" evidence="8"/>
<dbReference type="SUPFAM" id="SSF51971">
    <property type="entry name" value="Nucleotide-binding domain"/>
    <property type="match status" value="1"/>
</dbReference>
<name>A0ABP3V711_9CLOT</name>
<evidence type="ECO:0000313" key="11">
    <source>
        <dbReference type="EMBL" id="GAA0747946.1"/>
    </source>
</evidence>
<sequence length="439" mass="48543">MIKDSNIYLKEREKTFTPLLAIEEASRCLLCHDAPCTKACPAGTDPARFIRSLRFRNIKGAIETIRSNNKLGGVCSRVCPTSKYCEEGCSRTDIDKPIKIGKLQRYLTDYEKAISMEVLKKSKLDKDKVAIIGSGPSGLVASAELALKGYKVTVFEEKNKLGGWLSYGIPPERLPQIVVDNEIQYIKNLGVEFKTNCKVGEDISIKDIKNQGFKVILLAIGMKKSKLINIEGINFKGVLKGTEFLSQCKDKNGKVKIGKHVIVIGGGDVAVDCAVTCKLLGCEDVKIVYRRTIEKMPADQKEKQYCQSLNIPIFTGIKPEKIIGKDGKVARFKGIGMFDDSLMDLPADQIIFAIGQEVEDIKDEIHIEINENKLIKTKNYKTNLEDIFACGDVVEGDKTVVYAVKEGKEAAEEIHKYLSLEKESEIACGEVASVKGGEC</sequence>
<dbReference type="Pfam" id="PF07992">
    <property type="entry name" value="Pyr_redox_2"/>
    <property type="match status" value="1"/>
</dbReference>
<evidence type="ECO:0000256" key="5">
    <source>
        <dbReference type="ARBA" id="ARBA00048792"/>
    </source>
</evidence>
<dbReference type="Gene3D" id="3.50.50.60">
    <property type="entry name" value="FAD/NAD(P)-binding domain"/>
    <property type="match status" value="2"/>
</dbReference>
<proteinExistence type="predicted"/>
<feature type="domain" description="Dihydroprymidine dehydrogenase" evidence="10">
    <location>
        <begin position="9"/>
        <end position="113"/>
    </location>
</feature>
<evidence type="ECO:0000256" key="6">
    <source>
        <dbReference type="ARBA" id="ARBA00049578"/>
    </source>
</evidence>
<evidence type="ECO:0000256" key="8">
    <source>
        <dbReference type="ARBA" id="ARBA00049728"/>
    </source>
</evidence>
<dbReference type="InterPro" id="IPR023753">
    <property type="entry name" value="FAD/NAD-binding_dom"/>
</dbReference>
<comment type="caution">
    <text evidence="11">The sequence shown here is derived from an EMBL/GenBank/DDBJ whole genome shotgun (WGS) entry which is preliminary data.</text>
</comment>
<dbReference type="SUPFAM" id="SSF46548">
    <property type="entry name" value="alpha-helical ferredoxin"/>
    <property type="match status" value="1"/>
</dbReference>
<dbReference type="InterPro" id="IPR028261">
    <property type="entry name" value="DPD_II"/>
</dbReference>
<organism evidence="11 12">
    <name type="scientific">Clostridium oceanicum</name>
    <dbReference type="NCBI Taxonomy" id="1543"/>
    <lineage>
        <taxon>Bacteria</taxon>
        <taxon>Bacillati</taxon>
        <taxon>Bacillota</taxon>
        <taxon>Clostridia</taxon>
        <taxon>Eubacteriales</taxon>
        <taxon>Clostridiaceae</taxon>
        <taxon>Clostridium</taxon>
    </lineage>
</organism>
<dbReference type="Gene3D" id="1.10.1060.10">
    <property type="entry name" value="Alpha-helical ferredoxin"/>
    <property type="match status" value="1"/>
</dbReference>
<dbReference type="PANTHER" id="PTHR43073:SF2">
    <property type="entry name" value="DIHYDROPYRIMIDINE DEHYDROGENASE [NADP(+)]"/>
    <property type="match status" value="1"/>
</dbReference>
<feature type="domain" description="FAD/NAD(P)-binding" evidence="9">
    <location>
        <begin position="128"/>
        <end position="407"/>
    </location>
</feature>
<comment type="catalytic activity">
    <reaction evidence="5">
        <text>5,6-dihydrouracil + NAD(+) = uracil + NADH + H(+)</text>
        <dbReference type="Rhea" id="RHEA:20189"/>
        <dbReference type="ChEBI" id="CHEBI:15378"/>
        <dbReference type="ChEBI" id="CHEBI:15901"/>
        <dbReference type="ChEBI" id="CHEBI:17568"/>
        <dbReference type="ChEBI" id="CHEBI:57540"/>
        <dbReference type="ChEBI" id="CHEBI:57945"/>
        <dbReference type="EC" id="1.3.1.1"/>
    </reaction>
</comment>
<dbReference type="PRINTS" id="PR00419">
    <property type="entry name" value="ADXRDTASE"/>
</dbReference>
<dbReference type="EMBL" id="BAAACG010000019">
    <property type="protein sequence ID" value="GAA0747946.1"/>
    <property type="molecule type" value="Genomic_DNA"/>
</dbReference>
<evidence type="ECO:0000256" key="3">
    <source>
        <dbReference type="ARBA" id="ARBA00032722"/>
    </source>
</evidence>
<protein>
    <recommendedName>
        <fullName evidence="8">dihydrouracil dehydrogenase (NAD(+))</fullName>
        <ecNumber evidence="8">1.3.1.1</ecNumber>
    </recommendedName>
    <alternativeName>
        <fullName evidence="3">Dihydrothymine dehydrogenase</fullName>
    </alternativeName>
    <alternativeName>
        <fullName evidence="2">Dihydrouracil dehydrogenase</fullName>
    </alternativeName>
</protein>
<dbReference type="PANTHER" id="PTHR43073">
    <property type="entry name" value="DIHYDROPYRIMIDINE DEHYDROGENASE [NADP(+)]"/>
    <property type="match status" value="1"/>
</dbReference>
<evidence type="ECO:0000256" key="4">
    <source>
        <dbReference type="ARBA" id="ARBA00047685"/>
    </source>
</evidence>
<dbReference type="InterPro" id="IPR036188">
    <property type="entry name" value="FAD/NAD-bd_sf"/>
</dbReference>
<evidence type="ECO:0000259" key="9">
    <source>
        <dbReference type="Pfam" id="PF07992"/>
    </source>
</evidence>
<dbReference type="Proteomes" id="UP001501510">
    <property type="component" value="Unassembled WGS sequence"/>
</dbReference>
<evidence type="ECO:0000259" key="10">
    <source>
        <dbReference type="Pfam" id="PF14691"/>
    </source>
</evidence>
<dbReference type="RefSeq" id="WP_343764321.1">
    <property type="nucleotide sequence ID" value="NZ_BAAACG010000019.1"/>
</dbReference>
<keyword evidence="1" id="KW-0560">Oxidoreductase</keyword>
<dbReference type="Pfam" id="PF14691">
    <property type="entry name" value="Fer4_20"/>
    <property type="match status" value="1"/>
</dbReference>
<dbReference type="InterPro" id="IPR009051">
    <property type="entry name" value="Helical_ferredxn"/>
</dbReference>
<comment type="function">
    <text evidence="6">Involved in pyrimidine base degradation. Catalyzes physiologically the reduction of uracil to 5,6-dihydrouracil (DHU) by using NADH as a specific cosubstrate. It also catalyzes the reverse reaction and the reduction of thymine to 5,6-dihydrothymine (DHT).</text>
</comment>
<accession>A0ABP3V711</accession>
<reference evidence="12" key="1">
    <citation type="journal article" date="2019" name="Int. J. Syst. Evol. Microbiol.">
        <title>The Global Catalogue of Microorganisms (GCM) 10K type strain sequencing project: providing services to taxonomists for standard genome sequencing and annotation.</title>
        <authorList>
            <consortium name="The Broad Institute Genomics Platform"/>
            <consortium name="The Broad Institute Genome Sequencing Center for Infectious Disease"/>
            <person name="Wu L."/>
            <person name="Ma J."/>
        </authorList>
    </citation>
    <scope>NUCLEOTIDE SEQUENCE [LARGE SCALE GENOMIC DNA]</scope>
    <source>
        <strain evidence="12">JCM 1407</strain>
    </source>
</reference>
<evidence type="ECO:0000313" key="12">
    <source>
        <dbReference type="Proteomes" id="UP001501510"/>
    </source>
</evidence>
<evidence type="ECO:0000256" key="2">
    <source>
        <dbReference type="ARBA" id="ARBA00030119"/>
    </source>
</evidence>
<comment type="catalytic activity">
    <reaction evidence="4">
        <text>5,6-dihydrothymine + NAD(+) = thymine + NADH + H(+)</text>
        <dbReference type="Rhea" id="RHEA:28791"/>
        <dbReference type="ChEBI" id="CHEBI:15378"/>
        <dbReference type="ChEBI" id="CHEBI:17821"/>
        <dbReference type="ChEBI" id="CHEBI:27468"/>
        <dbReference type="ChEBI" id="CHEBI:57540"/>
        <dbReference type="ChEBI" id="CHEBI:57945"/>
        <dbReference type="EC" id="1.3.1.1"/>
    </reaction>
</comment>
<keyword evidence="12" id="KW-1185">Reference proteome</keyword>
<evidence type="ECO:0000256" key="7">
    <source>
        <dbReference type="ARBA" id="ARBA00049714"/>
    </source>
</evidence>
<gene>
    <name evidence="11" type="ORF">GCM10008906_37630</name>
</gene>